<dbReference type="Pfam" id="PF07944">
    <property type="entry name" value="Beta-AFase-like_GH127_cat"/>
    <property type="match status" value="1"/>
</dbReference>
<proteinExistence type="predicted"/>
<dbReference type="Pfam" id="PF20737">
    <property type="entry name" value="Glyco_hydro127C"/>
    <property type="match status" value="1"/>
</dbReference>
<dbReference type="KEGG" id="mcos:GM418_08440"/>
<dbReference type="SUPFAM" id="SSF48208">
    <property type="entry name" value="Six-hairpin glycosidases"/>
    <property type="match status" value="1"/>
</dbReference>
<evidence type="ECO:0000313" key="6">
    <source>
        <dbReference type="Proteomes" id="UP000428260"/>
    </source>
</evidence>
<dbReference type="AlphaFoldDB" id="A0A6I6JX30"/>
<evidence type="ECO:0000259" key="4">
    <source>
        <dbReference type="Pfam" id="PF20737"/>
    </source>
</evidence>
<dbReference type="InterPro" id="IPR008928">
    <property type="entry name" value="6-hairpin_glycosidase_sf"/>
</dbReference>
<dbReference type="InterPro" id="IPR012878">
    <property type="entry name" value="Beta-AFase-like_GH127_cat"/>
</dbReference>
<dbReference type="RefSeq" id="WP_158865056.1">
    <property type="nucleotide sequence ID" value="NZ_CP046401.1"/>
</dbReference>
<name>A0A6I6JX30_9BACT</name>
<evidence type="ECO:0000259" key="3">
    <source>
        <dbReference type="Pfam" id="PF20736"/>
    </source>
</evidence>
<sequence>MKKYIFLIFQIFGITSASVVVAQSYQVQPIPFNQVSIEDGFWSPRLKSHSLNTLQTCIHQTRDSTERINNFKKAAGLLEGQHQGIYFDDSDVYKAMEGIAYSLINNPNPEYEKLLDDWISYIAKSQQADGYLNTFYTLNHPDERWTDMEKHEMYCGGHMIEAAIAHYQATGKKSFLDVAVKFADYLDDTFGPGKQHWVPGHEEIELALVKLYHTTENKKYLDLARWLLEERGHGHGKGGIWESEWGPAYCQDDVPVSEIADIKGHAVRAMYLFTGMADVASEMNIPEYVDALKRVWEDVTQRNMYVTGGIGSSRSNEGFTEDYDLPNKTAYCETCASIGMVFWNNRMNLLSKDAKYVDILERSLYNGVLSGVNLEGNLFFYVNPLESDGDHHRQRWFGCACCPSNISRFVPSIGSYIYLKNDNEVFVNLYIGNEANFKLANTNVHLTQKTNYPWDGEIAISIDPETSVPFNLKLRIPGWCKSFGASLNGKTIEVSSIEDGYLSIERKWAPGDKIALSLEMPVELIKADDRVAENKNKRAVQRGPLVYCVEQIDNATTNIDEITISRNNIFTITQGEGKLNNMKVLTTTDKANKLTFIPYFAWDNREPGKMEVWINYKNQSSLYTN</sequence>
<protein>
    <submittedName>
        <fullName evidence="5">Glycoside hydrolase family 127 protein</fullName>
    </submittedName>
</protein>
<keyword evidence="1" id="KW-0732">Signal</keyword>
<evidence type="ECO:0000259" key="2">
    <source>
        <dbReference type="Pfam" id="PF07944"/>
    </source>
</evidence>
<keyword evidence="5" id="KW-0378">Hydrolase</keyword>
<dbReference type="Proteomes" id="UP000428260">
    <property type="component" value="Chromosome"/>
</dbReference>
<feature type="domain" description="Non-reducing end beta-L-arabinofuranosidase-like GH127 middle" evidence="3">
    <location>
        <begin position="425"/>
        <end position="520"/>
    </location>
</feature>
<dbReference type="EMBL" id="CP046401">
    <property type="protein sequence ID" value="QGY43683.1"/>
    <property type="molecule type" value="Genomic_DNA"/>
</dbReference>
<dbReference type="InterPro" id="IPR049174">
    <property type="entry name" value="Beta-AFase-like"/>
</dbReference>
<dbReference type="GO" id="GO:0005975">
    <property type="term" value="P:carbohydrate metabolic process"/>
    <property type="evidence" value="ECO:0007669"/>
    <property type="project" value="InterPro"/>
</dbReference>
<keyword evidence="6" id="KW-1185">Reference proteome</keyword>
<dbReference type="GO" id="GO:0016787">
    <property type="term" value="F:hydrolase activity"/>
    <property type="evidence" value="ECO:0007669"/>
    <property type="project" value="UniProtKB-KW"/>
</dbReference>
<feature type="signal peptide" evidence="1">
    <location>
        <begin position="1"/>
        <end position="22"/>
    </location>
</feature>
<feature type="domain" description="Non-reducing end beta-L-arabinofuranosidase-like GH127 C-terminal" evidence="4">
    <location>
        <begin position="522"/>
        <end position="615"/>
    </location>
</feature>
<feature type="chain" id="PRO_5026167480" evidence="1">
    <location>
        <begin position="23"/>
        <end position="625"/>
    </location>
</feature>
<dbReference type="PANTHER" id="PTHR43465">
    <property type="entry name" value="DUF1680 DOMAIN PROTEIN (AFU_ORTHOLOGUE AFUA_1G08910)"/>
    <property type="match status" value="1"/>
</dbReference>
<dbReference type="InterPro" id="IPR049046">
    <property type="entry name" value="Beta-AFase-like_GH127_middle"/>
</dbReference>
<organism evidence="5 6">
    <name type="scientific">Maribellus comscasis</name>
    <dbReference type="NCBI Taxonomy" id="2681766"/>
    <lineage>
        <taxon>Bacteria</taxon>
        <taxon>Pseudomonadati</taxon>
        <taxon>Bacteroidota</taxon>
        <taxon>Bacteroidia</taxon>
        <taxon>Marinilabiliales</taxon>
        <taxon>Prolixibacteraceae</taxon>
        <taxon>Maribellus</taxon>
    </lineage>
</organism>
<evidence type="ECO:0000256" key="1">
    <source>
        <dbReference type="SAM" id="SignalP"/>
    </source>
</evidence>
<dbReference type="PANTHER" id="PTHR43465:SF2">
    <property type="entry name" value="DUF1680 DOMAIN PROTEIN (AFU_ORTHOLOGUE AFUA_1G08910)"/>
    <property type="match status" value="1"/>
</dbReference>
<reference evidence="5 6" key="1">
    <citation type="submission" date="2019-11" db="EMBL/GenBank/DDBJ databases">
        <authorList>
            <person name="Zheng R.K."/>
            <person name="Sun C.M."/>
        </authorList>
    </citation>
    <scope>NUCLEOTIDE SEQUENCE [LARGE SCALE GENOMIC DNA]</scope>
    <source>
        <strain evidence="5 6">WC007</strain>
    </source>
</reference>
<feature type="domain" description="Non-reducing end beta-L-arabinofuranosidase-like GH127 catalytic" evidence="2">
    <location>
        <begin position="34"/>
        <end position="414"/>
    </location>
</feature>
<dbReference type="InterPro" id="IPR049049">
    <property type="entry name" value="Beta-AFase-like_GH127_C"/>
</dbReference>
<gene>
    <name evidence="5" type="ORF">GM418_08440</name>
</gene>
<evidence type="ECO:0000313" key="5">
    <source>
        <dbReference type="EMBL" id="QGY43683.1"/>
    </source>
</evidence>
<dbReference type="Gene3D" id="1.50.10.20">
    <property type="match status" value="1"/>
</dbReference>
<accession>A0A6I6JX30</accession>
<dbReference type="Pfam" id="PF20736">
    <property type="entry name" value="Glyco_hydro127M"/>
    <property type="match status" value="1"/>
</dbReference>